<dbReference type="Proteomes" id="UP001596200">
    <property type="component" value="Unassembled WGS sequence"/>
</dbReference>
<evidence type="ECO:0000313" key="4">
    <source>
        <dbReference type="Proteomes" id="UP001596200"/>
    </source>
</evidence>
<keyword evidence="4" id="KW-1185">Reference proteome</keyword>
<keyword evidence="2" id="KW-0472">Membrane</keyword>
<proteinExistence type="predicted"/>
<keyword evidence="2" id="KW-1133">Transmembrane helix</keyword>
<name>A0ABW1GPP4_9ACTN</name>
<feature type="region of interest" description="Disordered" evidence="1">
    <location>
        <begin position="99"/>
        <end position="210"/>
    </location>
</feature>
<evidence type="ECO:0000313" key="3">
    <source>
        <dbReference type="EMBL" id="MFC5915454.1"/>
    </source>
</evidence>
<accession>A0ABW1GPP4</accession>
<dbReference type="Pfam" id="PF04977">
    <property type="entry name" value="DivIC"/>
    <property type="match status" value="1"/>
</dbReference>
<sequence>MSGPVGQLRGRAARLVRLMPSGPSNAARTPFVLLVVVLLGGGLITLLVLNSALNEGSFRLSELKKRTTELTDEQQALQHDVDNYSKPDALERRARELGMVPGGSPAFLNPNGTVRGVPAETTAEPAPTPPPPKSSPPAAPAASATATPGATASATGTPPPATVPVAPSPSAAASAASLGGPGTAAPPSTFAPPSTGALPPADQPSTSPGR</sequence>
<feature type="compositionally biased region" description="Low complexity" evidence="1">
    <location>
        <begin position="140"/>
        <end position="156"/>
    </location>
</feature>
<reference evidence="4" key="1">
    <citation type="journal article" date="2019" name="Int. J. Syst. Evol. Microbiol.">
        <title>The Global Catalogue of Microorganisms (GCM) 10K type strain sequencing project: providing services to taxonomists for standard genome sequencing and annotation.</title>
        <authorList>
            <consortium name="The Broad Institute Genomics Platform"/>
            <consortium name="The Broad Institute Genome Sequencing Center for Infectious Disease"/>
            <person name="Wu L."/>
            <person name="Ma J."/>
        </authorList>
    </citation>
    <scope>NUCLEOTIDE SEQUENCE [LARGE SCALE GENOMIC DNA]</scope>
    <source>
        <strain evidence="4">JCM 4147</strain>
    </source>
</reference>
<evidence type="ECO:0000256" key="2">
    <source>
        <dbReference type="SAM" id="Phobius"/>
    </source>
</evidence>
<protein>
    <submittedName>
        <fullName evidence="3">Septum formation initiator family protein</fullName>
    </submittedName>
</protein>
<evidence type="ECO:0000256" key="1">
    <source>
        <dbReference type="SAM" id="MobiDB-lite"/>
    </source>
</evidence>
<gene>
    <name evidence="3" type="ORF">ACFP1B_18825</name>
</gene>
<comment type="caution">
    <text evidence="3">The sequence shown here is derived from an EMBL/GenBank/DDBJ whole genome shotgun (WGS) entry which is preliminary data.</text>
</comment>
<feature type="transmembrane region" description="Helical" evidence="2">
    <location>
        <begin position="31"/>
        <end position="53"/>
    </location>
</feature>
<dbReference type="InterPro" id="IPR007060">
    <property type="entry name" value="FtsL/DivIC"/>
</dbReference>
<dbReference type="RefSeq" id="WP_386420400.1">
    <property type="nucleotide sequence ID" value="NZ_BAAATU010000037.1"/>
</dbReference>
<feature type="compositionally biased region" description="Pro residues" evidence="1">
    <location>
        <begin position="126"/>
        <end position="139"/>
    </location>
</feature>
<dbReference type="EMBL" id="JBHSPU010000017">
    <property type="protein sequence ID" value="MFC5915454.1"/>
    <property type="molecule type" value="Genomic_DNA"/>
</dbReference>
<organism evidence="3 4">
    <name type="scientific">Streptomyces pulveraceus</name>
    <dbReference type="NCBI Taxonomy" id="68258"/>
    <lineage>
        <taxon>Bacteria</taxon>
        <taxon>Bacillati</taxon>
        <taxon>Actinomycetota</taxon>
        <taxon>Actinomycetes</taxon>
        <taxon>Kitasatosporales</taxon>
        <taxon>Streptomycetaceae</taxon>
        <taxon>Streptomyces</taxon>
    </lineage>
</organism>
<keyword evidence="2" id="KW-0812">Transmembrane</keyword>
<feature type="compositionally biased region" description="Low complexity" evidence="1">
    <location>
        <begin position="163"/>
        <end position="197"/>
    </location>
</feature>